<proteinExistence type="predicted"/>
<dbReference type="AlphaFoldDB" id="A0A6L8VPG4"/>
<dbReference type="EMBL" id="WWNR01000021">
    <property type="protein sequence ID" value="MZQ91249.1"/>
    <property type="molecule type" value="Genomic_DNA"/>
</dbReference>
<sequence length="489" mass="55992">MREVDVGIPYGPAACLVSETGADVPRGLEHAELMAGAYRGEARKLLLHPYPKRGLGVNPLRADFPIRPPLNREPKTEDEEFAADTLRRMNEVLARIQELEDALDDPVSLWPRLRDAWKRAENEADPRMAEIVKQSREIGPVLQDLEHRIRRVLRRTRELTPLNRVQEMDRASMLWLSRQPGRTVAERAGPAQRILSTVRYENFDTLENRVFHAYVKLAALVAREWQREHRRAQGSDRFRMVDGFRLRCRAIARDLDDLGVGVADAGVTPNYVLMQDKGYRTVRLAWERLLRRERILDDLWAWQAQTWTDFAVLAIVLAIDELEEARLIAQSPIVWRQEAVTGRWFDQDRPLAVFWLEETRRIVEVQARPEKPGALLTLARAHVSVRITDPSRSDVPRRIAVWTPHAMERLDIQDAVDGAATTLAEIAQIASNEVMRDGLILTPAQDKPEHAISSKGKARVDAIAFDASGDSLRLGMEALRDFIRRDIWR</sequence>
<evidence type="ECO:0000313" key="2">
    <source>
        <dbReference type="Proteomes" id="UP000477083"/>
    </source>
</evidence>
<keyword evidence="2" id="KW-1185">Reference proteome</keyword>
<gene>
    <name evidence="1" type="ORF">GS660_19360</name>
</gene>
<organism evidence="1 2">
    <name type="scientific">Frigidibacter albus</name>
    <dbReference type="NCBI Taxonomy" id="1465486"/>
    <lineage>
        <taxon>Bacteria</taxon>
        <taxon>Pseudomonadati</taxon>
        <taxon>Pseudomonadota</taxon>
        <taxon>Alphaproteobacteria</taxon>
        <taxon>Rhodobacterales</taxon>
        <taxon>Paracoccaceae</taxon>
        <taxon>Frigidibacter</taxon>
    </lineage>
</organism>
<accession>A0A6L8VPG4</accession>
<evidence type="ECO:0008006" key="3">
    <source>
        <dbReference type="Google" id="ProtNLM"/>
    </source>
</evidence>
<name>A0A6L8VPG4_9RHOB</name>
<protein>
    <recommendedName>
        <fullName evidence="3">DUF2357 domain-containing protein</fullName>
    </recommendedName>
</protein>
<evidence type="ECO:0000313" key="1">
    <source>
        <dbReference type="EMBL" id="MZQ91249.1"/>
    </source>
</evidence>
<comment type="caution">
    <text evidence="1">The sequence shown here is derived from an EMBL/GenBank/DDBJ whole genome shotgun (WGS) entry which is preliminary data.</text>
</comment>
<dbReference type="Proteomes" id="UP000477083">
    <property type="component" value="Unassembled WGS sequence"/>
</dbReference>
<dbReference type="OrthoDB" id="5417071at2"/>
<reference evidence="1 2" key="1">
    <citation type="submission" date="2020-01" db="EMBL/GenBank/DDBJ databases">
        <title>Frigidibacter albus SP32T (=CGMCC 1.13995T).</title>
        <authorList>
            <person name="Liao X."/>
        </authorList>
    </citation>
    <scope>NUCLEOTIDE SEQUENCE [LARGE SCALE GENOMIC DNA]</scope>
    <source>
        <strain evidence="1 2">SP32</strain>
    </source>
</reference>